<gene>
    <name evidence="2" type="ORF">CTOB1V02_LOCUS4318</name>
</gene>
<feature type="region of interest" description="Disordered" evidence="1">
    <location>
        <begin position="298"/>
        <end position="389"/>
    </location>
</feature>
<evidence type="ECO:0000313" key="2">
    <source>
        <dbReference type="EMBL" id="CAD7226400.1"/>
    </source>
</evidence>
<evidence type="ECO:0000256" key="1">
    <source>
        <dbReference type="SAM" id="MobiDB-lite"/>
    </source>
</evidence>
<protein>
    <submittedName>
        <fullName evidence="2">Uncharacterized protein</fullName>
    </submittedName>
</protein>
<reference evidence="2" key="1">
    <citation type="submission" date="2020-11" db="EMBL/GenBank/DDBJ databases">
        <authorList>
            <person name="Tran Van P."/>
        </authorList>
    </citation>
    <scope>NUCLEOTIDE SEQUENCE</scope>
</reference>
<dbReference type="EMBL" id="OB660820">
    <property type="protein sequence ID" value="CAD7226400.1"/>
    <property type="molecule type" value="Genomic_DNA"/>
</dbReference>
<dbReference type="AlphaFoldDB" id="A0A7R8WCK6"/>
<accession>A0A7R8WCK6</accession>
<feature type="compositionally biased region" description="Low complexity" evidence="1">
    <location>
        <begin position="253"/>
        <end position="266"/>
    </location>
</feature>
<feature type="compositionally biased region" description="Polar residues" evidence="1">
    <location>
        <begin position="218"/>
        <end position="233"/>
    </location>
</feature>
<feature type="compositionally biased region" description="Polar residues" evidence="1">
    <location>
        <begin position="367"/>
        <end position="376"/>
    </location>
</feature>
<sequence>MYGADQIRSAVKDALFCADQIRSALKDGMYCVDQITSALKDVDQIRSAVKDALFCVDQIRSALKDGMYCVDQITSALKDVDQIRSAVKDALFCVDQIRSALKDGILTKKTNSPSQISKFFSNAKKKKRLPSCGGTLDAASPAFNPNNLGSNGSDGSPIVSATPLAEYTELSRSQEDFFRNLDQKVQNGEDYDSDAASEDFHKRLASAKEEWERFLRSRPNTTGQTGGPLNSPSGAAEGNPALLFPPEEERPSSRSGSISSRGSQSRKNSLVLQERRGSAVRGLLLKQDAWDALPQELALSQDDPLPNPRSLEPHREEDAAEDGSSPRLPDSSPTLDVALTVASVNSSPVNKVNKKAVNGASNKRRSSYPNKRSSPPKQVRTTRRIPANV</sequence>
<dbReference type="Pfam" id="PF15389">
    <property type="entry name" value="DUF4612"/>
    <property type="match status" value="1"/>
</dbReference>
<dbReference type="InterPro" id="IPR027967">
    <property type="entry name" value="DUF4612"/>
</dbReference>
<dbReference type="OrthoDB" id="5919401at2759"/>
<name>A0A7R8WCK6_9CRUS</name>
<organism evidence="2">
    <name type="scientific">Cyprideis torosa</name>
    <dbReference type="NCBI Taxonomy" id="163714"/>
    <lineage>
        <taxon>Eukaryota</taxon>
        <taxon>Metazoa</taxon>
        <taxon>Ecdysozoa</taxon>
        <taxon>Arthropoda</taxon>
        <taxon>Crustacea</taxon>
        <taxon>Oligostraca</taxon>
        <taxon>Ostracoda</taxon>
        <taxon>Podocopa</taxon>
        <taxon>Podocopida</taxon>
        <taxon>Cytherocopina</taxon>
        <taxon>Cytheroidea</taxon>
        <taxon>Cytherideidae</taxon>
        <taxon>Cyprideis</taxon>
    </lineage>
</organism>
<proteinExistence type="predicted"/>
<feature type="region of interest" description="Disordered" evidence="1">
    <location>
        <begin position="216"/>
        <end position="274"/>
    </location>
</feature>